<keyword evidence="2 6" id="KW-0349">Heme</keyword>
<dbReference type="PROSITE" id="PS01033">
    <property type="entry name" value="GLOBIN"/>
    <property type="match status" value="1"/>
</dbReference>
<dbReference type="InterPro" id="IPR044399">
    <property type="entry name" value="Mb-like_M"/>
</dbReference>
<sequence>MGNISLKADAPDTQTGLTPRQVKLVQSTWQTFCTSEREYGALLFSYMFAQQPELQELFPKFRDKPLRALKDDLLFRAHGCAVGYHLTSMVASLEDAAALKVLAWRNALKHLKRNGVLPDHFEVMGNCIVDAMRAKDVRPMTAEVVKAWWKFTEVSVLIVRARFLCLSFYVPYGIQEGIRIAWDTLLDVEVLSFIECPSVHSQR</sequence>
<gene>
    <name evidence="8" type="ORF">HPB48_006291</name>
</gene>
<dbReference type="GO" id="GO:0019825">
    <property type="term" value="F:oxygen binding"/>
    <property type="evidence" value="ECO:0007669"/>
    <property type="project" value="InterPro"/>
</dbReference>
<dbReference type="SUPFAM" id="SSF46458">
    <property type="entry name" value="Globin-like"/>
    <property type="match status" value="1"/>
</dbReference>
<dbReference type="GO" id="GO:0020037">
    <property type="term" value="F:heme binding"/>
    <property type="evidence" value="ECO:0007669"/>
    <property type="project" value="InterPro"/>
</dbReference>
<evidence type="ECO:0000256" key="3">
    <source>
        <dbReference type="ARBA" id="ARBA00022621"/>
    </source>
</evidence>
<evidence type="ECO:0000256" key="2">
    <source>
        <dbReference type="ARBA" id="ARBA00022617"/>
    </source>
</evidence>
<dbReference type="AlphaFoldDB" id="A0A9J6GRX3"/>
<evidence type="ECO:0000256" key="4">
    <source>
        <dbReference type="ARBA" id="ARBA00022723"/>
    </source>
</evidence>
<dbReference type="Proteomes" id="UP000821853">
    <property type="component" value="Unassembled WGS sequence"/>
</dbReference>
<dbReference type="CDD" id="cd01040">
    <property type="entry name" value="Mb-like"/>
    <property type="match status" value="1"/>
</dbReference>
<feature type="domain" description="Globin" evidence="7">
    <location>
        <begin position="16"/>
        <end position="164"/>
    </location>
</feature>
<keyword evidence="9" id="KW-1185">Reference proteome</keyword>
<comment type="similarity">
    <text evidence="6">Belongs to the globin family.</text>
</comment>
<dbReference type="PANTHER" id="PTHR47217:SF1">
    <property type="entry name" value="GLOBIN-LIKE PROTEIN"/>
    <property type="match status" value="1"/>
</dbReference>
<evidence type="ECO:0000259" key="7">
    <source>
        <dbReference type="PROSITE" id="PS01033"/>
    </source>
</evidence>
<dbReference type="Pfam" id="PF00042">
    <property type="entry name" value="Globin"/>
    <property type="match status" value="1"/>
</dbReference>
<dbReference type="OrthoDB" id="436496at2759"/>
<accession>A0A9J6GRX3</accession>
<evidence type="ECO:0000256" key="5">
    <source>
        <dbReference type="ARBA" id="ARBA00023004"/>
    </source>
</evidence>
<organism evidence="8 9">
    <name type="scientific">Haemaphysalis longicornis</name>
    <name type="common">Bush tick</name>
    <dbReference type="NCBI Taxonomy" id="44386"/>
    <lineage>
        <taxon>Eukaryota</taxon>
        <taxon>Metazoa</taxon>
        <taxon>Ecdysozoa</taxon>
        <taxon>Arthropoda</taxon>
        <taxon>Chelicerata</taxon>
        <taxon>Arachnida</taxon>
        <taxon>Acari</taxon>
        <taxon>Parasitiformes</taxon>
        <taxon>Ixodida</taxon>
        <taxon>Ixodoidea</taxon>
        <taxon>Ixodidae</taxon>
        <taxon>Haemaphysalinae</taxon>
        <taxon>Haemaphysalis</taxon>
    </lineage>
</organism>
<evidence type="ECO:0000256" key="6">
    <source>
        <dbReference type="RuleBase" id="RU000356"/>
    </source>
</evidence>
<keyword evidence="4" id="KW-0479">Metal-binding</keyword>
<comment type="caution">
    <text evidence="8">The sequence shown here is derived from an EMBL/GenBank/DDBJ whole genome shotgun (WGS) entry which is preliminary data.</text>
</comment>
<dbReference type="EMBL" id="JABSTR010000008">
    <property type="protein sequence ID" value="KAH9377465.1"/>
    <property type="molecule type" value="Genomic_DNA"/>
</dbReference>
<dbReference type="Gene3D" id="1.10.490.10">
    <property type="entry name" value="Globins"/>
    <property type="match status" value="1"/>
</dbReference>
<dbReference type="GO" id="GO:0046872">
    <property type="term" value="F:metal ion binding"/>
    <property type="evidence" value="ECO:0007669"/>
    <property type="project" value="UniProtKB-KW"/>
</dbReference>
<evidence type="ECO:0000313" key="9">
    <source>
        <dbReference type="Proteomes" id="UP000821853"/>
    </source>
</evidence>
<evidence type="ECO:0000313" key="8">
    <source>
        <dbReference type="EMBL" id="KAH9377465.1"/>
    </source>
</evidence>
<dbReference type="VEuPathDB" id="VectorBase:HLOH_058191"/>
<dbReference type="PANTHER" id="PTHR47217">
    <property type="entry name" value="GLOBIN-LIKE PROTEIN"/>
    <property type="match status" value="1"/>
</dbReference>
<name>A0A9J6GRX3_HAELO</name>
<dbReference type="InterPro" id="IPR012292">
    <property type="entry name" value="Globin/Proto"/>
</dbReference>
<keyword evidence="1 6" id="KW-0813">Transport</keyword>
<dbReference type="InterPro" id="IPR000971">
    <property type="entry name" value="Globin"/>
</dbReference>
<protein>
    <recommendedName>
        <fullName evidence="7">Globin domain-containing protein</fullName>
    </recommendedName>
</protein>
<proteinExistence type="inferred from homology"/>
<reference evidence="8 9" key="1">
    <citation type="journal article" date="2020" name="Cell">
        <title>Large-Scale Comparative Analyses of Tick Genomes Elucidate Their Genetic Diversity and Vector Capacities.</title>
        <authorList>
            <consortium name="Tick Genome and Microbiome Consortium (TIGMIC)"/>
            <person name="Jia N."/>
            <person name="Wang J."/>
            <person name="Shi W."/>
            <person name="Du L."/>
            <person name="Sun Y."/>
            <person name="Zhan W."/>
            <person name="Jiang J.F."/>
            <person name="Wang Q."/>
            <person name="Zhang B."/>
            <person name="Ji P."/>
            <person name="Bell-Sakyi L."/>
            <person name="Cui X.M."/>
            <person name="Yuan T.T."/>
            <person name="Jiang B.G."/>
            <person name="Yang W.F."/>
            <person name="Lam T.T."/>
            <person name="Chang Q.C."/>
            <person name="Ding S.J."/>
            <person name="Wang X.J."/>
            <person name="Zhu J.G."/>
            <person name="Ruan X.D."/>
            <person name="Zhao L."/>
            <person name="Wei J.T."/>
            <person name="Ye R.Z."/>
            <person name="Que T.C."/>
            <person name="Du C.H."/>
            <person name="Zhou Y.H."/>
            <person name="Cheng J.X."/>
            <person name="Dai P.F."/>
            <person name="Guo W.B."/>
            <person name="Han X.H."/>
            <person name="Huang E.J."/>
            <person name="Li L.F."/>
            <person name="Wei W."/>
            <person name="Gao Y.C."/>
            <person name="Liu J.Z."/>
            <person name="Shao H.Z."/>
            <person name="Wang X."/>
            <person name="Wang C.C."/>
            <person name="Yang T.C."/>
            <person name="Huo Q.B."/>
            <person name="Li W."/>
            <person name="Chen H.Y."/>
            <person name="Chen S.E."/>
            <person name="Zhou L.G."/>
            <person name="Ni X.B."/>
            <person name="Tian J.H."/>
            <person name="Sheng Y."/>
            <person name="Liu T."/>
            <person name="Pan Y.S."/>
            <person name="Xia L.Y."/>
            <person name="Li J."/>
            <person name="Zhao F."/>
            <person name="Cao W.C."/>
        </authorList>
    </citation>
    <scope>NUCLEOTIDE SEQUENCE [LARGE SCALE GENOMIC DNA]</scope>
    <source>
        <strain evidence="8">HaeL-2018</strain>
    </source>
</reference>
<keyword evidence="5" id="KW-0408">Iron</keyword>
<dbReference type="InterPro" id="IPR009050">
    <property type="entry name" value="Globin-like_sf"/>
</dbReference>
<evidence type="ECO:0000256" key="1">
    <source>
        <dbReference type="ARBA" id="ARBA00022448"/>
    </source>
</evidence>
<dbReference type="GO" id="GO:0005344">
    <property type="term" value="F:oxygen carrier activity"/>
    <property type="evidence" value="ECO:0007669"/>
    <property type="project" value="UniProtKB-KW"/>
</dbReference>
<keyword evidence="3 6" id="KW-0561">Oxygen transport</keyword>